<name>A0A1N7HZZ8_9FLAO</name>
<proteinExistence type="predicted"/>
<dbReference type="Gene3D" id="2.80.10.50">
    <property type="match status" value="1"/>
</dbReference>
<dbReference type="NCBIfam" id="TIGR04183">
    <property type="entry name" value="Por_Secre_tail"/>
    <property type="match status" value="1"/>
</dbReference>
<accession>A0A1N7HZZ8</accession>
<gene>
    <name evidence="4" type="ORF">SAMN05421639_101886</name>
</gene>
<protein>
    <submittedName>
        <fullName evidence="4">Por secretion system C-terminal sorting domain-containing protein</fullName>
    </submittedName>
</protein>
<dbReference type="OrthoDB" id="1238446at2"/>
<dbReference type="AlphaFoldDB" id="A0A1N7HZZ8"/>
<dbReference type="InterPro" id="IPR013431">
    <property type="entry name" value="Delta_60_rpt"/>
</dbReference>
<feature type="chain" id="PRO_5012568779" evidence="2">
    <location>
        <begin position="19"/>
        <end position="510"/>
    </location>
</feature>
<evidence type="ECO:0000256" key="2">
    <source>
        <dbReference type="SAM" id="SignalP"/>
    </source>
</evidence>
<evidence type="ECO:0000256" key="1">
    <source>
        <dbReference type="ARBA" id="ARBA00022729"/>
    </source>
</evidence>
<dbReference type="InterPro" id="IPR026444">
    <property type="entry name" value="Secre_tail"/>
</dbReference>
<evidence type="ECO:0000313" key="5">
    <source>
        <dbReference type="Proteomes" id="UP000186373"/>
    </source>
</evidence>
<dbReference type="RefSeq" id="WP_076504995.1">
    <property type="nucleotide sequence ID" value="NZ_FTNY01000001.1"/>
</dbReference>
<dbReference type="Pfam" id="PF18962">
    <property type="entry name" value="Por_Secre_tail"/>
    <property type="match status" value="1"/>
</dbReference>
<keyword evidence="1 2" id="KW-0732">Signal</keyword>
<evidence type="ECO:0000313" key="4">
    <source>
        <dbReference type="EMBL" id="SIS30392.1"/>
    </source>
</evidence>
<reference evidence="5" key="1">
    <citation type="submission" date="2017-01" db="EMBL/GenBank/DDBJ databases">
        <authorList>
            <person name="Varghese N."/>
            <person name="Submissions S."/>
        </authorList>
    </citation>
    <scope>NUCLEOTIDE SEQUENCE [LARGE SCALE GENOMIC DNA]</scope>
    <source>
        <strain evidence="5">DSM 17126</strain>
    </source>
</reference>
<dbReference type="Proteomes" id="UP000186373">
    <property type="component" value="Unassembled WGS sequence"/>
</dbReference>
<feature type="domain" description="Secretion system C-terminal sorting" evidence="3">
    <location>
        <begin position="440"/>
        <end position="508"/>
    </location>
</feature>
<dbReference type="Pfam" id="PF17164">
    <property type="entry name" value="DUF5122"/>
    <property type="match status" value="2"/>
</dbReference>
<organism evidence="4 5">
    <name type="scientific">Chryseobacterium shigense</name>
    <dbReference type="NCBI Taxonomy" id="297244"/>
    <lineage>
        <taxon>Bacteria</taxon>
        <taxon>Pseudomonadati</taxon>
        <taxon>Bacteroidota</taxon>
        <taxon>Flavobacteriia</taxon>
        <taxon>Flavobacteriales</taxon>
        <taxon>Weeksellaceae</taxon>
        <taxon>Chryseobacterium group</taxon>
        <taxon>Chryseobacterium</taxon>
    </lineage>
</organism>
<feature type="signal peptide" evidence="2">
    <location>
        <begin position="1"/>
        <end position="18"/>
    </location>
</feature>
<dbReference type="EMBL" id="FTNY01000001">
    <property type="protein sequence ID" value="SIS30392.1"/>
    <property type="molecule type" value="Genomic_DNA"/>
</dbReference>
<keyword evidence="5" id="KW-1185">Reference proteome</keyword>
<evidence type="ECO:0000259" key="3">
    <source>
        <dbReference type="Pfam" id="PF18962"/>
    </source>
</evidence>
<sequence>MRKIISFLACIFFLQGFAQTVTWGRSGLLSTIDSYSQTTNKVDSNGNVYLFYAANTSGFSTKIYYIEKYTSQGYLDTGFGTNGALNINTLLGYTGPEELTIFSFELTDNDKPMLLIATENSASPKLLRLNNNGTPDQGFGTSGIKYIYTDSLRYAKHYQSELAKVNGKYFILHNYSNLQNSSKAEIGCFNESGELITGIFEQGLKQVDYGSAYNYTQLEKLVTSGNYLYAQGAGYGASVNRKINRIDISSGIQDNSYPNNPTLSLTGNNTYIFPDGKAVVGKSVFVSSSRTDLELTRYLADGNIDLSFGTNGVKKIGYPSAVLNFAKMQSLPNGDFLVGIFYVSTAGSGDRQDALMYIKKDGQLNSSFGGNITSNGVPIPGIFGIGSYGTPASYSIKPDYIVVTSSRTYMGVGLSTSKVNFNFPSLSTGEINQPYTFGFYPNPVQSTGVLTVKDKSEASFNLSDSSGKLIFTNQTFRDQTEIDFSSLTSGIYYLNVKQKNKESSRKIIKK</sequence>